<comment type="caution">
    <text evidence="1">The sequence shown here is derived from an EMBL/GenBank/DDBJ whole genome shotgun (WGS) entry which is preliminary data.</text>
</comment>
<evidence type="ECO:0000313" key="2">
    <source>
        <dbReference type="Proteomes" id="UP001497680"/>
    </source>
</evidence>
<name>A0ACC0D6P9_9PEZI</name>
<gene>
    <name evidence="1" type="ORF">F4821DRAFT_91813</name>
</gene>
<organism evidence="1 2">
    <name type="scientific">Hypoxylon rubiginosum</name>
    <dbReference type="NCBI Taxonomy" id="110542"/>
    <lineage>
        <taxon>Eukaryota</taxon>
        <taxon>Fungi</taxon>
        <taxon>Dikarya</taxon>
        <taxon>Ascomycota</taxon>
        <taxon>Pezizomycotina</taxon>
        <taxon>Sordariomycetes</taxon>
        <taxon>Xylariomycetidae</taxon>
        <taxon>Xylariales</taxon>
        <taxon>Hypoxylaceae</taxon>
        <taxon>Hypoxylon</taxon>
    </lineage>
</organism>
<sequence length="481" mass="54277">MAAGLEDFPPELVEIIVRHLDVKDVGNLRLTSRCLRSKASQVHFRSYFRSKRVKLTSPHLEEFEAVTRRGSLGCEIRDLTLVGVVRSLEAAVERADSEGKHPMQRWQERQKERQQNYELIVRRLSDVFKNIAANSVAGRLHSLSLEVAEYPIGGEGWRFIWQSTADTSRIIFSALQESRIRLDHLNLFNGSHLYHCSIASNKLSSIDYSTDALSQSLGSVRSLSISVSDRILDVTETSSGWADESDWSGLDDEEEEREGEEESDSEAAMVESDLWLAMADARDENNFIGLAGLIHACQNLKILHIHQYEVNRRRIDSRVTIPSELIFQRGIATLNMLPPIEECSLSGVFLRESDMLAFLERSSKTLRALSMKTVTMVTGSFRPVFDYIASRIPNLDYLYLDELVVGGVGGEPVHFMGVGQPRFHTWVGAHGSWTLRRAGSEETQQPIPYHLPTGAPEPVGSPEMTEWLHNQRQEYGPPSFH</sequence>
<protein>
    <submittedName>
        <fullName evidence="1">Uncharacterized protein</fullName>
    </submittedName>
</protein>
<proteinExistence type="predicted"/>
<dbReference type="EMBL" id="MU394302">
    <property type="protein sequence ID" value="KAI6088227.1"/>
    <property type="molecule type" value="Genomic_DNA"/>
</dbReference>
<accession>A0ACC0D6P9</accession>
<keyword evidence="2" id="KW-1185">Reference proteome</keyword>
<evidence type="ECO:0000313" key="1">
    <source>
        <dbReference type="EMBL" id="KAI6088227.1"/>
    </source>
</evidence>
<dbReference type="Proteomes" id="UP001497680">
    <property type="component" value="Unassembled WGS sequence"/>
</dbReference>
<reference evidence="1 2" key="1">
    <citation type="journal article" date="2022" name="New Phytol.">
        <title>Ecological generalism drives hyperdiversity of secondary metabolite gene clusters in xylarialean endophytes.</title>
        <authorList>
            <person name="Franco M.E.E."/>
            <person name="Wisecaver J.H."/>
            <person name="Arnold A.E."/>
            <person name="Ju Y.M."/>
            <person name="Slot J.C."/>
            <person name="Ahrendt S."/>
            <person name="Moore L.P."/>
            <person name="Eastman K.E."/>
            <person name="Scott K."/>
            <person name="Konkel Z."/>
            <person name="Mondo S.J."/>
            <person name="Kuo A."/>
            <person name="Hayes R.D."/>
            <person name="Haridas S."/>
            <person name="Andreopoulos B."/>
            <person name="Riley R."/>
            <person name="LaButti K."/>
            <person name="Pangilinan J."/>
            <person name="Lipzen A."/>
            <person name="Amirebrahimi M."/>
            <person name="Yan J."/>
            <person name="Adam C."/>
            <person name="Keymanesh K."/>
            <person name="Ng V."/>
            <person name="Louie K."/>
            <person name="Northen T."/>
            <person name="Drula E."/>
            <person name="Henrissat B."/>
            <person name="Hsieh H.M."/>
            <person name="Youens-Clark K."/>
            <person name="Lutzoni F."/>
            <person name="Miadlikowska J."/>
            <person name="Eastwood D.C."/>
            <person name="Hamelin R.C."/>
            <person name="Grigoriev I.V."/>
            <person name="U'Ren J.M."/>
        </authorList>
    </citation>
    <scope>NUCLEOTIDE SEQUENCE [LARGE SCALE GENOMIC DNA]</scope>
    <source>
        <strain evidence="1 2">ER1909</strain>
    </source>
</reference>